<comment type="similarity">
    <text evidence="1">Belongs to the glycosyl hydrolase 66 family.</text>
</comment>
<feature type="chain" id="PRO_5021299936" evidence="4">
    <location>
        <begin position="32"/>
        <end position="675"/>
    </location>
</feature>
<evidence type="ECO:0000256" key="1">
    <source>
        <dbReference type="ARBA" id="ARBA00010837"/>
    </source>
</evidence>
<gene>
    <name evidence="5" type="ORF">E3202_07590</name>
</gene>
<dbReference type="InterPro" id="IPR013780">
    <property type="entry name" value="Glyco_hydro_b"/>
</dbReference>
<dbReference type="Gene3D" id="3.20.20.80">
    <property type="entry name" value="Glycosidases"/>
    <property type="match status" value="1"/>
</dbReference>
<comment type="caution">
    <text evidence="5">The sequence shown here is derived from an EMBL/GenBank/DDBJ whole genome shotgun (WGS) entry which is preliminary data.</text>
</comment>
<dbReference type="Pfam" id="PF13199">
    <property type="entry name" value="Glyco_hydro_66"/>
    <property type="match status" value="1"/>
</dbReference>
<keyword evidence="6" id="KW-1185">Reference proteome</keyword>
<accession>A0A506ULW7</accession>
<dbReference type="InterPro" id="IPR017853">
    <property type="entry name" value="GH"/>
</dbReference>
<evidence type="ECO:0000256" key="4">
    <source>
        <dbReference type="SAM" id="SignalP"/>
    </source>
</evidence>
<feature type="region of interest" description="Disordered" evidence="3">
    <location>
        <begin position="35"/>
        <end position="58"/>
    </location>
</feature>
<evidence type="ECO:0000256" key="2">
    <source>
        <dbReference type="ARBA" id="ARBA00022729"/>
    </source>
</evidence>
<evidence type="ECO:0000313" key="5">
    <source>
        <dbReference type="EMBL" id="TPW34344.1"/>
    </source>
</evidence>
<keyword evidence="2 4" id="KW-0732">Signal</keyword>
<proteinExistence type="inferred from homology"/>
<reference evidence="5 6" key="1">
    <citation type="submission" date="2019-03" db="EMBL/GenBank/DDBJ databases">
        <title>The complete genome sequence of Neokomagataea sp. Jb2 NBRC113641.</title>
        <authorList>
            <person name="Chua K.-O."/>
            <person name="Chan K.-G."/>
            <person name="See-Too W.-S."/>
        </authorList>
    </citation>
    <scope>NUCLEOTIDE SEQUENCE [LARGE SCALE GENOMIC DNA]</scope>
    <source>
        <strain evidence="5 6">Jb2</strain>
    </source>
</reference>
<dbReference type="SUPFAM" id="SSF51445">
    <property type="entry name" value="(Trans)glycosidases"/>
    <property type="match status" value="1"/>
</dbReference>
<dbReference type="Proteomes" id="UP000315037">
    <property type="component" value="Unassembled WGS sequence"/>
</dbReference>
<dbReference type="AlphaFoldDB" id="A0A506ULW7"/>
<dbReference type="InterPro" id="IPR013783">
    <property type="entry name" value="Ig-like_fold"/>
</dbReference>
<protein>
    <submittedName>
        <fullName evidence="5">Dextranase</fullName>
    </submittedName>
</protein>
<feature type="signal peptide" evidence="4">
    <location>
        <begin position="1"/>
        <end position="31"/>
    </location>
</feature>
<dbReference type="PROSITE" id="PS51257">
    <property type="entry name" value="PROKAR_LIPOPROTEIN"/>
    <property type="match status" value="1"/>
</dbReference>
<dbReference type="Gene3D" id="2.60.40.1180">
    <property type="entry name" value="Golgi alpha-mannosidase II"/>
    <property type="match status" value="1"/>
</dbReference>
<feature type="compositionally biased region" description="Low complexity" evidence="3">
    <location>
        <begin position="35"/>
        <end position="54"/>
    </location>
</feature>
<evidence type="ECO:0000313" key="6">
    <source>
        <dbReference type="Proteomes" id="UP000315037"/>
    </source>
</evidence>
<organism evidence="5 6">
    <name type="scientific">Oecophyllibacter saccharovorans</name>
    <dbReference type="NCBI Taxonomy" id="2558360"/>
    <lineage>
        <taxon>Bacteria</taxon>
        <taxon>Pseudomonadati</taxon>
        <taxon>Pseudomonadota</taxon>
        <taxon>Alphaproteobacteria</taxon>
        <taxon>Acetobacterales</taxon>
        <taxon>Acetobacteraceae</taxon>
        <taxon>Oecophyllibacter</taxon>
    </lineage>
</organism>
<evidence type="ECO:0000256" key="3">
    <source>
        <dbReference type="SAM" id="MobiDB-lite"/>
    </source>
</evidence>
<sequence length="675" mass="76532">MKYLLKFRKYSMKPPLSFLLLAGFAACATTATETQATETPSTQTQPTAQQAALPQPGPRLTGPLLESVNTDISHYASGQPVTLQITLHNRLDHPFTGTLHTQMSGRGVKVGPEGTLPVASLAPGETRQMDLPLSTRGLPDWQGYYLDLSLTDTQGHEADRQAGAIDVSPDWATYPRQCWVTATWTRWGNAPPVVKTPPDENVHGFNAWHCNNLQLYNILYRWHYPWVPEQHWVNGDGEDQSEKLVLDYIQNARKYHMGTLMYFPLYAVNVGIAPNFMHDHSGVQLSWGMFTAPCGDKCTLKDLWKFTDNIGYMDPNNIDWQNYWIDQARRWQKKYGFDGIFIDTYGTIYRPLWNSKAQRIIMDRTDSTFLIHATNALHLPMTFNPAGAYNEQDLVQSGREVYHFDELWNNPTDIGNFGDFLTKARQVWQWAHRTPRNIGLDWDMGMAKKLFASRRCEVAQNSPHPCTFNLPGVLYQEGTMLAVGAHHAWLADGDRFISNDDFPIGRMLPTTPEMIQAEYDYQTFGVANEKLLRLNIHPAQVAAPTVENAPASTQAAPGKIWLIQNHRSGFDVLHLLNYTKMSPVSFHDVSDLEGIAAPAEPLKDLRVRMYVSAPRQLGTLYFASPDLKHGQPQVVKYQSGQDRSGRFITFTVPELHYWDMLWLENGVKGSDYRTP</sequence>
<dbReference type="InterPro" id="IPR025092">
    <property type="entry name" value="Glyco_hydro_66"/>
</dbReference>
<dbReference type="Gene3D" id="2.60.40.10">
    <property type="entry name" value="Immunoglobulins"/>
    <property type="match status" value="1"/>
</dbReference>
<name>A0A506ULW7_9PROT</name>
<dbReference type="EMBL" id="SORZ01000002">
    <property type="protein sequence ID" value="TPW34344.1"/>
    <property type="molecule type" value="Genomic_DNA"/>
</dbReference>